<keyword evidence="2" id="KW-0813">Transport</keyword>
<evidence type="ECO:0000256" key="1">
    <source>
        <dbReference type="ARBA" id="ARBA00004370"/>
    </source>
</evidence>
<evidence type="ECO:0000256" key="4">
    <source>
        <dbReference type="ARBA" id="ARBA00022946"/>
    </source>
</evidence>
<proteinExistence type="predicted"/>
<keyword evidence="3" id="KW-0679">Respiratory chain</keyword>
<evidence type="ECO:0000256" key="6">
    <source>
        <dbReference type="ARBA" id="ARBA00023136"/>
    </source>
</evidence>
<dbReference type="InterPro" id="IPR006885">
    <property type="entry name" value="NADH_UbQ_FeS_4_mit-like"/>
</dbReference>
<reference evidence="7 8" key="1">
    <citation type="journal article" date="2018" name="Microbiome">
        <title>Fine metagenomic profile of the Mediterranean stratified and mixed water columns revealed by assembly and recruitment.</title>
        <authorList>
            <person name="Haro-Moreno J.M."/>
            <person name="Lopez-Perez M."/>
            <person name="De La Torre J.R."/>
            <person name="Picazo A."/>
            <person name="Camacho A."/>
            <person name="Rodriguez-Valera F."/>
        </authorList>
    </citation>
    <scope>NUCLEOTIDE SEQUENCE [LARGE SCALE GENOMIC DNA]</scope>
    <source>
        <strain evidence="7">MED-G57</strain>
    </source>
</reference>
<evidence type="ECO:0000256" key="2">
    <source>
        <dbReference type="ARBA" id="ARBA00022448"/>
    </source>
</evidence>
<dbReference type="GO" id="GO:0016020">
    <property type="term" value="C:membrane"/>
    <property type="evidence" value="ECO:0007669"/>
    <property type="project" value="UniProtKB-SubCell"/>
</dbReference>
<organism evidence="7 8">
    <name type="scientific">PS1 clade bacterium</name>
    <dbReference type="NCBI Taxonomy" id="2175152"/>
    <lineage>
        <taxon>Bacteria</taxon>
        <taxon>Pseudomonadati</taxon>
        <taxon>Pseudomonadota</taxon>
        <taxon>Alphaproteobacteria</taxon>
        <taxon>PS1 clade</taxon>
    </lineage>
</organism>
<dbReference type="Pfam" id="PF04800">
    <property type="entry name" value="NDUS4"/>
    <property type="match status" value="1"/>
</dbReference>
<gene>
    <name evidence="7" type="ORF">DBW71_04520</name>
</gene>
<dbReference type="PANTHER" id="PTHR12219">
    <property type="entry name" value="NADH-UBIQUINONE OXIDOREDUCTASE"/>
    <property type="match status" value="1"/>
</dbReference>
<dbReference type="GO" id="GO:0022900">
    <property type="term" value="P:electron transport chain"/>
    <property type="evidence" value="ECO:0007669"/>
    <property type="project" value="InterPro"/>
</dbReference>
<keyword evidence="4" id="KW-0809">Transit peptide</keyword>
<keyword evidence="5" id="KW-0249">Electron transport</keyword>
<comment type="subcellular location">
    <subcellularLocation>
        <location evidence="1">Membrane</location>
    </subcellularLocation>
</comment>
<dbReference type="EMBL" id="QOQD01000010">
    <property type="protein sequence ID" value="RCL73070.1"/>
    <property type="molecule type" value="Genomic_DNA"/>
</dbReference>
<evidence type="ECO:0000256" key="3">
    <source>
        <dbReference type="ARBA" id="ARBA00022660"/>
    </source>
</evidence>
<evidence type="ECO:0008006" key="9">
    <source>
        <dbReference type="Google" id="ProtNLM"/>
    </source>
</evidence>
<keyword evidence="6" id="KW-0472">Membrane</keyword>
<dbReference type="InterPro" id="IPR038532">
    <property type="entry name" value="NDUFS4-like_sf"/>
</dbReference>
<evidence type="ECO:0000313" key="7">
    <source>
        <dbReference type="EMBL" id="RCL73070.1"/>
    </source>
</evidence>
<comment type="caution">
    <text evidence="7">The sequence shown here is derived from an EMBL/GenBank/DDBJ whole genome shotgun (WGS) entry which is preliminary data.</text>
</comment>
<evidence type="ECO:0000313" key="8">
    <source>
        <dbReference type="Proteomes" id="UP000253570"/>
    </source>
</evidence>
<dbReference type="AlphaFoldDB" id="A0A368DMK8"/>
<sequence length="101" mass="12088">MKAKIYKPSKTSMQSGLGKTKKWVFEFYKEKNKIEEPLMGWTGSVDTREQVKLLFDNLDDAIEYAKQNSISYELVMNKNKKYISKTYSDNFRFDRKDKWTH</sequence>
<dbReference type="PANTHER" id="PTHR12219:SF8">
    <property type="entry name" value="NADH DEHYDROGENASE [UBIQUINONE] IRON-SULFUR PROTEIN 4, MITOCHONDRIAL"/>
    <property type="match status" value="1"/>
</dbReference>
<name>A0A368DMK8_9PROT</name>
<dbReference type="Gene3D" id="3.30.160.190">
    <property type="entry name" value="atu1810 like domain"/>
    <property type="match status" value="1"/>
</dbReference>
<protein>
    <recommendedName>
        <fullName evidence="9">ETC complex I subunit</fullName>
    </recommendedName>
</protein>
<accession>A0A368DMK8</accession>
<evidence type="ECO:0000256" key="5">
    <source>
        <dbReference type="ARBA" id="ARBA00022982"/>
    </source>
</evidence>
<dbReference type="Proteomes" id="UP000253570">
    <property type="component" value="Unassembled WGS sequence"/>
</dbReference>